<dbReference type="RefSeq" id="WP_215342078.1">
    <property type="nucleotide sequence ID" value="NZ_JAGSGD010000001.1"/>
</dbReference>
<reference evidence="3" key="1">
    <citation type="submission" date="2021-04" db="EMBL/GenBank/DDBJ databases">
        <title>Draft genome assembly of strain Phenylobacterium sp. 20VBR1 using MiniION and Illumina platforms.</title>
        <authorList>
            <person name="Thomas F.A."/>
            <person name="Krishnan K.P."/>
            <person name="Sinha R.K."/>
        </authorList>
    </citation>
    <scope>NUCLEOTIDE SEQUENCE</scope>
    <source>
        <strain evidence="3">20VBR1</strain>
    </source>
</reference>
<feature type="signal peptide" evidence="2">
    <location>
        <begin position="1"/>
        <end position="25"/>
    </location>
</feature>
<evidence type="ECO:0000256" key="2">
    <source>
        <dbReference type="SAM" id="SignalP"/>
    </source>
</evidence>
<evidence type="ECO:0000256" key="1">
    <source>
        <dbReference type="SAM" id="MobiDB-lite"/>
    </source>
</evidence>
<feature type="region of interest" description="Disordered" evidence="1">
    <location>
        <begin position="24"/>
        <end position="50"/>
    </location>
</feature>
<evidence type="ECO:0000313" key="3">
    <source>
        <dbReference type="EMBL" id="MBR7621146.1"/>
    </source>
</evidence>
<dbReference type="EMBL" id="JAGSGD010000001">
    <property type="protein sequence ID" value="MBR7621146.1"/>
    <property type="molecule type" value="Genomic_DNA"/>
</dbReference>
<proteinExistence type="predicted"/>
<feature type="chain" id="PRO_5037720854" evidence="2">
    <location>
        <begin position="26"/>
        <end position="231"/>
    </location>
</feature>
<comment type="caution">
    <text evidence="3">The sequence shown here is derived from an EMBL/GenBank/DDBJ whole genome shotgun (WGS) entry which is preliminary data.</text>
</comment>
<gene>
    <name evidence="3" type="ORF">JKL49_17260</name>
</gene>
<evidence type="ECO:0000313" key="4">
    <source>
        <dbReference type="Proteomes" id="UP000622580"/>
    </source>
</evidence>
<name>A0A941D577_9CAUL</name>
<protein>
    <submittedName>
        <fullName evidence="3">Tat pathway signal sequence domain protein</fullName>
    </submittedName>
</protein>
<keyword evidence="2" id="KW-0732">Signal</keyword>
<sequence>MRRSLLLAACAFIAAATVLPDLASAQSPRRGSDEQRQQQEAAKKKKSKEEWNDVQAPLAALRNAGPCPFVKVLYDAGRYIEFKDNKEASANVAYTGEIQGISAGCQYKDDKPIQLQMEVLFELGKGPQATGTSKNYRYWVAVTKRNEAVIAKQYFDLPVNFGPNQDRVYVTETMAQIVIPRAKDTTSGANFEVLVGFDVTPQMAAFNRDGKRFRVNAGTSAVAAAGTTERK</sequence>
<accession>A0A941D577</accession>
<dbReference type="Proteomes" id="UP000622580">
    <property type="component" value="Unassembled WGS sequence"/>
</dbReference>
<dbReference type="AlphaFoldDB" id="A0A941D577"/>
<organism evidence="3 4">
    <name type="scientific">Phenylobacterium glaciei</name>
    <dbReference type="NCBI Taxonomy" id="2803784"/>
    <lineage>
        <taxon>Bacteria</taxon>
        <taxon>Pseudomonadati</taxon>
        <taxon>Pseudomonadota</taxon>
        <taxon>Alphaproteobacteria</taxon>
        <taxon>Caulobacterales</taxon>
        <taxon>Caulobacteraceae</taxon>
        <taxon>Phenylobacterium</taxon>
    </lineage>
</organism>
<keyword evidence="4" id="KW-1185">Reference proteome</keyword>